<proteinExistence type="predicted"/>
<evidence type="ECO:0000313" key="1">
    <source>
        <dbReference type="EMBL" id="KAJ0195225.1"/>
    </source>
</evidence>
<comment type="caution">
    <text evidence="1">The sequence shown here is derived from an EMBL/GenBank/DDBJ whole genome shotgun (WGS) entry which is preliminary data.</text>
</comment>
<keyword evidence="2" id="KW-1185">Reference proteome</keyword>
<dbReference type="AlphaFoldDB" id="A0A9R1UYR9"/>
<dbReference type="Proteomes" id="UP000235145">
    <property type="component" value="Unassembled WGS sequence"/>
</dbReference>
<protein>
    <submittedName>
        <fullName evidence="1">Uncharacterized protein</fullName>
    </submittedName>
</protein>
<dbReference type="EMBL" id="NBSK02000007">
    <property type="protein sequence ID" value="KAJ0195225.1"/>
    <property type="molecule type" value="Genomic_DNA"/>
</dbReference>
<gene>
    <name evidence="1" type="ORF">LSAT_V11C700357720</name>
</gene>
<sequence length="119" mass="13485">MVALVKTTQKDHAPSGQVHTKIVMDLDTNPTPIAIKKEVHGFFAAKFHEKWPEMTKLINNLFKTLSLDQNMGLDVPITLEDVKYVIWNYGEKGHLVPMVSCSKLSNIIRKPSNTTCFFL</sequence>
<reference evidence="1 2" key="1">
    <citation type="journal article" date="2017" name="Nat. Commun.">
        <title>Genome assembly with in vitro proximity ligation data and whole-genome triplication in lettuce.</title>
        <authorList>
            <person name="Reyes-Chin-Wo S."/>
            <person name="Wang Z."/>
            <person name="Yang X."/>
            <person name="Kozik A."/>
            <person name="Arikit S."/>
            <person name="Song C."/>
            <person name="Xia L."/>
            <person name="Froenicke L."/>
            <person name="Lavelle D.O."/>
            <person name="Truco M.J."/>
            <person name="Xia R."/>
            <person name="Zhu S."/>
            <person name="Xu C."/>
            <person name="Xu H."/>
            <person name="Xu X."/>
            <person name="Cox K."/>
            <person name="Korf I."/>
            <person name="Meyers B.C."/>
            <person name="Michelmore R.W."/>
        </authorList>
    </citation>
    <scope>NUCLEOTIDE SEQUENCE [LARGE SCALE GENOMIC DNA]</scope>
    <source>
        <strain evidence="2">cv. Salinas</strain>
        <tissue evidence="1">Seedlings</tissue>
    </source>
</reference>
<evidence type="ECO:0000313" key="2">
    <source>
        <dbReference type="Proteomes" id="UP000235145"/>
    </source>
</evidence>
<organism evidence="1 2">
    <name type="scientific">Lactuca sativa</name>
    <name type="common">Garden lettuce</name>
    <dbReference type="NCBI Taxonomy" id="4236"/>
    <lineage>
        <taxon>Eukaryota</taxon>
        <taxon>Viridiplantae</taxon>
        <taxon>Streptophyta</taxon>
        <taxon>Embryophyta</taxon>
        <taxon>Tracheophyta</taxon>
        <taxon>Spermatophyta</taxon>
        <taxon>Magnoliopsida</taxon>
        <taxon>eudicotyledons</taxon>
        <taxon>Gunneridae</taxon>
        <taxon>Pentapetalae</taxon>
        <taxon>asterids</taxon>
        <taxon>campanulids</taxon>
        <taxon>Asterales</taxon>
        <taxon>Asteraceae</taxon>
        <taxon>Cichorioideae</taxon>
        <taxon>Cichorieae</taxon>
        <taxon>Lactucinae</taxon>
        <taxon>Lactuca</taxon>
    </lineage>
</organism>
<accession>A0A9R1UYR9</accession>
<name>A0A9R1UYR9_LACSA</name>